<keyword evidence="2" id="KW-0479">Metal-binding</keyword>
<dbReference type="Gene3D" id="1.10.630.10">
    <property type="entry name" value="Cytochrome P450"/>
    <property type="match status" value="1"/>
</dbReference>
<dbReference type="PANTHER" id="PTHR46696">
    <property type="entry name" value="P450, PUTATIVE (EUROFUNG)-RELATED"/>
    <property type="match status" value="1"/>
</dbReference>
<feature type="non-terminal residue" evidence="3">
    <location>
        <position position="1"/>
    </location>
</feature>
<dbReference type="InterPro" id="IPR036396">
    <property type="entry name" value="Cyt_P450_sf"/>
</dbReference>
<evidence type="ECO:0000313" key="4">
    <source>
        <dbReference type="Proteomes" id="UP000824005"/>
    </source>
</evidence>
<keyword evidence="2" id="KW-0503">Monooxygenase</keyword>
<dbReference type="InterPro" id="IPR017972">
    <property type="entry name" value="Cyt_P450_CS"/>
</dbReference>
<proteinExistence type="inferred from homology"/>
<dbReference type="Pfam" id="PF00067">
    <property type="entry name" value="p450"/>
    <property type="match status" value="1"/>
</dbReference>
<accession>A0A9D1YUG9</accession>
<evidence type="ECO:0000256" key="2">
    <source>
        <dbReference type="RuleBase" id="RU000461"/>
    </source>
</evidence>
<comment type="caution">
    <text evidence="3">The sequence shown here is derived from an EMBL/GenBank/DDBJ whole genome shotgun (WGS) entry which is preliminary data.</text>
</comment>
<organism evidence="3 4">
    <name type="scientific">Candidatus Agrococcus pullicola</name>
    <dbReference type="NCBI Taxonomy" id="2838429"/>
    <lineage>
        <taxon>Bacteria</taxon>
        <taxon>Bacillati</taxon>
        <taxon>Actinomycetota</taxon>
        <taxon>Actinomycetes</taxon>
        <taxon>Micrococcales</taxon>
        <taxon>Microbacteriaceae</taxon>
        <taxon>Agrococcus</taxon>
    </lineage>
</organism>
<sequence length="267" mass="29582">QSADLNRDFAAPVASQNLINIVGFPSDVGVDDMHRWSTDYIAGIGNLLDEPEIWQRCDRSQEEVNAILDDLLPSLRRRPDHSVTSHLLQVGLPEETVRANVHLTISGGMNEPQHMITNMVWALSRHSEQKADVLTGNVPWGEAFEETVRWQSPIGMIPREAIVDSVVQGTFVPAGANVGLVLASANRDETVFDRAARFDVHRRARGHVGFGSGTHMCAGRWAAKSAVGEFAVPRLYERFPDLALALGREVQWDGWVFRGITSLPVTW</sequence>
<reference evidence="3" key="2">
    <citation type="submission" date="2021-04" db="EMBL/GenBank/DDBJ databases">
        <authorList>
            <person name="Gilroy R."/>
        </authorList>
    </citation>
    <scope>NUCLEOTIDE SEQUENCE</scope>
    <source>
        <strain evidence="3">ChiGjej1B1-98</strain>
    </source>
</reference>
<dbReference type="SUPFAM" id="SSF48264">
    <property type="entry name" value="Cytochrome P450"/>
    <property type="match status" value="1"/>
</dbReference>
<keyword evidence="2" id="KW-0560">Oxidoreductase</keyword>
<dbReference type="InterPro" id="IPR002397">
    <property type="entry name" value="Cyt_P450_B"/>
</dbReference>
<dbReference type="PRINTS" id="PR00359">
    <property type="entry name" value="BP450"/>
</dbReference>
<dbReference type="PANTHER" id="PTHR46696:SF1">
    <property type="entry name" value="CYTOCHROME P450 YJIB-RELATED"/>
    <property type="match status" value="1"/>
</dbReference>
<keyword evidence="2" id="KW-0349">Heme</keyword>
<dbReference type="InterPro" id="IPR001128">
    <property type="entry name" value="Cyt_P450"/>
</dbReference>
<dbReference type="GO" id="GO:0004497">
    <property type="term" value="F:monooxygenase activity"/>
    <property type="evidence" value="ECO:0007669"/>
    <property type="project" value="UniProtKB-KW"/>
</dbReference>
<dbReference type="AlphaFoldDB" id="A0A9D1YUG9"/>
<reference evidence="3" key="1">
    <citation type="journal article" date="2021" name="PeerJ">
        <title>Extensive microbial diversity within the chicken gut microbiome revealed by metagenomics and culture.</title>
        <authorList>
            <person name="Gilroy R."/>
            <person name="Ravi A."/>
            <person name="Getino M."/>
            <person name="Pursley I."/>
            <person name="Horton D.L."/>
            <person name="Alikhan N.F."/>
            <person name="Baker D."/>
            <person name="Gharbi K."/>
            <person name="Hall N."/>
            <person name="Watson M."/>
            <person name="Adriaenssens E.M."/>
            <person name="Foster-Nyarko E."/>
            <person name="Jarju S."/>
            <person name="Secka A."/>
            <person name="Antonio M."/>
            <person name="Oren A."/>
            <person name="Chaudhuri R.R."/>
            <person name="La Ragione R."/>
            <person name="Hildebrand F."/>
            <person name="Pallen M.J."/>
        </authorList>
    </citation>
    <scope>NUCLEOTIDE SEQUENCE</scope>
    <source>
        <strain evidence="3">ChiGjej1B1-98</strain>
    </source>
</reference>
<keyword evidence="2" id="KW-0408">Iron</keyword>
<dbReference type="EMBL" id="DXDC01000110">
    <property type="protein sequence ID" value="HIY65367.1"/>
    <property type="molecule type" value="Genomic_DNA"/>
</dbReference>
<dbReference type="GO" id="GO:0020037">
    <property type="term" value="F:heme binding"/>
    <property type="evidence" value="ECO:0007669"/>
    <property type="project" value="InterPro"/>
</dbReference>
<comment type="similarity">
    <text evidence="1 2">Belongs to the cytochrome P450 family.</text>
</comment>
<dbReference type="Proteomes" id="UP000824005">
    <property type="component" value="Unassembled WGS sequence"/>
</dbReference>
<name>A0A9D1YUG9_9MICO</name>
<evidence type="ECO:0000256" key="1">
    <source>
        <dbReference type="ARBA" id="ARBA00010617"/>
    </source>
</evidence>
<gene>
    <name evidence="3" type="ORF">H9830_03720</name>
</gene>
<evidence type="ECO:0000313" key="3">
    <source>
        <dbReference type="EMBL" id="HIY65367.1"/>
    </source>
</evidence>
<dbReference type="GO" id="GO:0016705">
    <property type="term" value="F:oxidoreductase activity, acting on paired donors, with incorporation or reduction of molecular oxygen"/>
    <property type="evidence" value="ECO:0007669"/>
    <property type="project" value="InterPro"/>
</dbReference>
<protein>
    <submittedName>
        <fullName evidence="3">Cytochrome P450</fullName>
    </submittedName>
</protein>
<dbReference type="GO" id="GO:0005506">
    <property type="term" value="F:iron ion binding"/>
    <property type="evidence" value="ECO:0007669"/>
    <property type="project" value="InterPro"/>
</dbReference>
<dbReference type="PROSITE" id="PS00086">
    <property type="entry name" value="CYTOCHROME_P450"/>
    <property type="match status" value="1"/>
</dbReference>